<dbReference type="AlphaFoldDB" id="A0A419Q9A9"/>
<dbReference type="Proteomes" id="UP000286415">
    <property type="component" value="Unassembled WGS sequence"/>
</dbReference>
<feature type="compositionally biased region" description="Polar residues" evidence="1">
    <location>
        <begin position="11"/>
        <end position="27"/>
    </location>
</feature>
<dbReference type="InParanoid" id="A0A419Q9A9"/>
<gene>
    <name evidence="2" type="ORF">CSKR_100438</name>
</gene>
<evidence type="ECO:0000313" key="3">
    <source>
        <dbReference type="Proteomes" id="UP000286415"/>
    </source>
</evidence>
<dbReference type="EMBL" id="NIRI02000005">
    <property type="protein sequence ID" value="KAG5454906.1"/>
    <property type="molecule type" value="Genomic_DNA"/>
</dbReference>
<comment type="caution">
    <text evidence="2">The sequence shown here is derived from an EMBL/GenBank/DDBJ whole genome shotgun (WGS) entry which is preliminary data.</text>
</comment>
<accession>A0A419Q9A9</accession>
<feature type="compositionally biased region" description="Polar residues" evidence="1">
    <location>
        <begin position="165"/>
        <end position="188"/>
    </location>
</feature>
<organism evidence="2 3">
    <name type="scientific">Clonorchis sinensis</name>
    <name type="common">Chinese liver fluke</name>
    <dbReference type="NCBI Taxonomy" id="79923"/>
    <lineage>
        <taxon>Eukaryota</taxon>
        <taxon>Metazoa</taxon>
        <taxon>Spiralia</taxon>
        <taxon>Lophotrochozoa</taxon>
        <taxon>Platyhelminthes</taxon>
        <taxon>Trematoda</taxon>
        <taxon>Digenea</taxon>
        <taxon>Opisthorchiida</taxon>
        <taxon>Opisthorchiata</taxon>
        <taxon>Opisthorchiidae</taxon>
        <taxon>Clonorchis</taxon>
    </lineage>
</organism>
<name>A0A419Q9A9_CLOSI</name>
<sequence length="210" mass="23765">MDVTRTKQRATQKGGSQTTHVPEPNTQQRHRKLWHVSGLRKTAPMVLFKTPTFQFQSVAPRLSHSANSRSKSCRHKAPSLNPTPPHPTHTHTHTHTHELPTNSNMNSLTMRKTAHHNWSNTETNACLCLNTRGTPLLQQPKITNTSTTLLTWPDEHLCQKRNVAPSPSQTMTTQSVPNFSNSLKTSTTRSERTQTKHVRWNTTVVKLHAQ</sequence>
<protein>
    <submittedName>
        <fullName evidence="2">Uncharacterized protein</fullName>
    </submittedName>
</protein>
<evidence type="ECO:0000256" key="1">
    <source>
        <dbReference type="SAM" id="MobiDB-lite"/>
    </source>
</evidence>
<feature type="region of interest" description="Disordered" evidence="1">
    <location>
        <begin position="164"/>
        <end position="195"/>
    </location>
</feature>
<reference evidence="2 3" key="2">
    <citation type="journal article" date="2021" name="Genomics">
        <title>High-quality reference genome for Clonorchis sinensis.</title>
        <authorList>
            <person name="Young N.D."/>
            <person name="Stroehlein A.J."/>
            <person name="Kinkar L."/>
            <person name="Wang T."/>
            <person name="Sohn W.M."/>
            <person name="Chang B.C.H."/>
            <person name="Kaur P."/>
            <person name="Weisz D."/>
            <person name="Dudchenko O."/>
            <person name="Aiden E.L."/>
            <person name="Korhonen P.K."/>
            <person name="Gasser R.B."/>
        </authorList>
    </citation>
    <scope>NUCLEOTIDE SEQUENCE [LARGE SCALE GENOMIC DNA]</scope>
    <source>
        <strain evidence="2">Cs-k2</strain>
    </source>
</reference>
<feature type="region of interest" description="Disordered" evidence="1">
    <location>
        <begin position="58"/>
        <end position="102"/>
    </location>
</feature>
<feature type="compositionally biased region" description="Basic residues" evidence="1">
    <location>
        <begin position="1"/>
        <end position="10"/>
    </location>
</feature>
<proteinExistence type="predicted"/>
<keyword evidence="3" id="KW-1185">Reference proteome</keyword>
<reference evidence="2 3" key="1">
    <citation type="journal article" date="2018" name="Biotechnol. Adv.">
        <title>Improved genomic resources and new bioinformatic workflow for the carcinogenic parasite Clonorchis sinensis: Biotechnological implications.</title>
        <authorList>
            <person name="Wang D."/>
            <person name="Korhonen P.K."/>
            <person name="Gasser R.B."/>
            <person name="Young N.D."/>
        </authorList>
    </citation>
    <scope>NUCLEOTIDE SEQUENCE [LARGE SCALE GENOMIC DNA]</scope>
    <source>
        <strain evidence="2">Cs-k2</strain>
    </source>
</reference>
<evidence type="ECO:0000313" key="2">
    <source>
        <dbReference type="EMBL" id="KAG5454906.1"/>
    </source>
</evidence>
<feature type="region of interest" description="Disordered" evidence="1">
    <location>
        <begin position="1"/>
        <end position="32"/>
    </location>
</feature>